<dbReference type="NCBIfam" id="TIGR00360">
    <property type="entry name" value="ComEC_N-term"/>
    <property type="match status" value="1"/>
</dbReference>
<evidence type="ECO:0000256" key="3">
    <source>
        <dbReference type="ARBA" id="ARBA00022692"/>
    </source>
</evidence>
<dbReference type="Pfam" id="PF03772">
    <property type="entry name" value="Competence"/>
    <property type="match status" value="1"/>
</dbReference>
<sequence length="773" mass="81238">MDAEPARWPSLSRLAGVFLAGTLSVQYLPTLPSVGLSTALLVAASAGSMFPRRASWRLAAAFVVAACWAAIHGAVGMERRLPVALEGVDVMVEGRIVDLPAMRGTDASFVLRPDKAWLGDETIDLDGDIRLSWFRAPVVPGACERWRLALRLRRPRGMVNPGGSDAERVALQRGIVAMGYVRDGPRNGVLGYVGVCAACWREHIAGGIEQLVGMDDARLLKALAVGDVRGLTLDDWDIARANGVSHLIAISGFHVGVAAVAGTGFVAALYALFPALALRSARRPVQASAGLAVAGAYSVLAGLGLPTVRTLLMIAVVVLATCARRQAGGASALALALLAVLVVDPLSVLSAGFWLSFSGVGLLMLCLPRAGRGVRAWLTELLRAQLLMTVALLPISLWFFGTASLVGLLSNLVAAPLVSFVVVPLTLAGCLCMAIAAPLAGPLLALAAGAMNAQWWMLEHMATWPGTRISVPGSGVWRVMLATAGAAWLFAPRGLPLRAFGAFAFLPLALPGRDVPESGAFRAWVLDVGQGLAVVVRTAGHTLVYDTGASFASGFDLGMGVVLPSLDALGTRDIDALVVSHGDSDHAGGASSVASRYPDAVRYLGEPSRGAVTGAACEAGHAWEWDGVRFRFIHPGPGDDPGKGNDRSCVLSIEGHSGRLLLTGDIGASVERSLRDVLADERPTVLTVPHHGSRYSSTAGFVDTVSPVIAIASAGWRNRFGHPHASVVARYRDAGSAFHSTAVDGAIELTFPRDAAPDIARRWRQSSRRYWRE</sequence>
<dbReference type="Pfam" id="PF13567">
    <property type="entry name" value="DUF4131"/>
    <property type="match status" value="1"/>
</dbReference>
<dbReference type="InterPro" id="IPR036866">
    <property type="entry name" value="RibonucZ/Hydroxyglut_hydro"/>
</dbReference>
<dbReference type="GO" id="GO:0005886">
    <property type="term" value="C:plasma membrane"/>
    <property type="evidence" value="ECO:0007669"/>
    <property type="project" value="UniProtKB-SubCell"/>
</dbReference>
<evidence type="ECO:0000259" key="7">
    <source>
        <dbReference type="SMART" id="SM00849"/>
    </source>
</evidence>
<dbReference type="InterPro" id="IPR035681">
    <property type="entry name" value="ComA-like_MBL"/>
</dbReference>
<dbReference type="RefSeq" id="WP_132141618.1">
    <property type="nucleotide sequence ID" value="NZ_SMCS01000001.1"/>
</dbReference>
<dbReference type="SUPFAM" id="SSF56281">
    <property type="entry name" value="Metallo-hydrolase/oxidoreductase"/>
    <property type="match status" value="1"/>
</dbReference>
<evidence type="ECO:0000313" key="9">
    <source>
        <dbReference type="Proteomes" id="UP000295645"/>
    </source>
</evidence>
<dbReference type="EMBL" id="SMCS01000001">
    <property type="protein sequence ID" value="TCV97566.1"/>
    <property type="molecule type" value="Genomic_DNA"/>
</dbReference>
<comment type="caution">
    <text evidence="8">The sequence shown here is derived from an EMBL/GenBank/DDBJ whole genome shotgun (WGS) entry which is preliminary data.</text>
</comment>
<feature type="transmembrane region" description="Helical" evidence="6">
    <location>
        <begin position="387"/>
        <end position="406"/>
    </location>
</feature>
<dbReference type="NCBIfam" id="TIGR00361">
    <property type="entry name" value="ComEC_Rec2"/>
    <property type="match status" value="1"/>
</dbReference>
<dbReference type="InterPro" id="IPR025405">
    <property type="entry name" value="DUF4131"/>
</dbReference>
<evidence type="ECO:0000313" key="8">
    <source>
        <dbReference type="EMBL" id="TCV97566.1"/>
    </source>
</evidence>
<dbReference type="OrthoDB" id="9761531at2"/>
<dbReference type="PANTHER" id="PTHR30619:SF1">
    <property type="entry name" value="RECOMBINATION PROTEIN 2"/>
    <property type="match status" value="1"/>
</dbReference>
<dbReference type="GO" id="GO:0030420">
    <property type="term" value="P:establishment of competence for transformation"/>
    <property type="evidence" value="ECO:0007669"/>
    <property type="project" value="InterPro"/>
</dbReference>
<dbReference type="Proteomes" id="UP000295645">
    <property type="component" value="Unassembled WGS sequence"/>
</dbReference>
<dbReference type="InterPro" id="IPR001279">
    <property type="entry name" value="Metallo-B-lactamas"/>
</dbReference>
<feature type="transmembrane region" description="Helical" evidence="6">
    <location>
        <begin position="247"/>
        <end position="273"/>
    </location>
</feature>
<evidence type="ECO:0000256" key="4">
    <source>
        <dbReference type="ARBA" id="ARBA00022989"/>
    </source>
</evidence>
<organism evidence="8 9">
    <name type="scientific">Luteibacter rhizovicinus</name>
    <dbReference type="NCBI Taxonomy" id="242606"/>
    <lineage>
        <taxon>Bacteria</taxon>
        <taxon>Pseudomonadati</taxon>
        <taxon>Pseudomonadota</taxon>
        <taxon>Gammaproteobacteria</taxon>
        <taxon>Lysobacterales</taxon>
        <taxon>Rhodanobacteraceae</taxon>
        <taxon>Luteibacter</taxon>
    </lineage>
</organism>
<feature type="transmembrane region" description="Helical" evidence="6">
    <location>
        <begin position="293"/>
        <end position="320"/>
    </location>
</feature>
<name>A0A4R3YY93_9GAMM</name>
<dbReference type="InterPro" id="IPR004797">
    <property type="entry name" value="Competence_ComEC/Rec2"/>
</dbReference>
<reference evidence="8 9" key="1">
    <citation type="submission" date="2019-03" db="EMBL/GenBank/DDBJ databases">
        <title>Above-ground endophytic microbial communities from plants in different locations in the United States.</title>
        <authorList>
            <person name="Frank C."/>
        </authorList>
    </citation>
    <scope>NUCLEOTIDE SEQUENCE [LARGE SCALE GENOMIC DNA]</scope>
    <source>
        <strain evidence="8 9">LP_13_YM</strain>
    </source>
</reference>
<keyword evidence="4 6" id="KW-1133">Transmembrane helix</keyword>
<keyword evidence="5 6" id="KW-0472">Membrane</keyword>
<accession>A0A4R3YY93</accession>
<dbReference type="CDD" id="cd07731">
    <property type="entry name" value="ComA-like_MBL-fold"/>
    <property type="match status" value="1"/>
</dbReference>
<dbReference type="AlphaFoldDB" id="A0A4R3YY93"/>
<dbReference type="Pfam" id="PF00753">
    <property type="entry name" value="Lactamase_B"/>
    <property type="match status" value="1"/>
</dbReference>
<protein>
    <submittedName>
        <fullName evidence="8">Competence protein ComEC</fullName>
    </submittedName>
</protein>
<feature type="domain" description="Metallo-beta-lactamase" evidence="7">
    <location>
        <begin position="530"/>
        <end position="716"/>
    </location>
</feature>
<evidence type="ECO:0000256" key="1">
    <source>
        <dbReference type="ARBA" id="ARBA00004651"/>
    </source>
</evidence>
<keyword evidence="2" id="KW-1003">Cell membrane</keyword>
<dbReference type="InterPro" id="IPR052159">
    <property type="entry name" value="Competence_DNA_uptake"/>
</dbReference>
<proteinExistence type="predicted"/>
<dbReference type="InterPro" id="IPR004477">
    <property type="entry name" value="ComEC_N"/>
</dbReference>
<feature type="transmembrane region" description="Helical" evidence="6">
    <location>
        <begin position="412"/>
        <end position="432"/>
    </location>
</feature>
<comment type="subcellular location">
    <subcellularLocation>
        <location evidence="1">Cell membrane</location>
        <topology evidence="1">Multi-pass membrane protein</topology>
    </subcellularLocation>
</comment>
<keyword evidence="3 6" id="KW-0812">Transmembrane</keyword>
<feature type="transmembrane region" description="Helical" evidence="6">
    <location>
        <begin position="53"/>
        <end position="71"/>
    </location>
</feature>
<evidence type="ECO:0000256" key="6">
    <source>
        <dbReference type="SAM" id="Phobius"/>
    </source>
</evidence>
<evidence type="ECO:0000256" key="5">
    <source>
        <dbReference type="ARBA" id="ARBA00023136"/>
    </source>
</evidence>
<gene>
    <name evidence="8" type="ORF">EC912_101583</name>
</gene>
<keyword evidence="9" id="KW-1185">Reference proteome</keyword>
<dbReference type="PANTHER" id="PTHR30619">
    <property type="entry name" value="DNA INTERNALIZATION/COMPETENCE PROTEIN COMEC/REC2"/>
    <property type="match status" value="1"/>
</dbReference>
<evidence type="ECO:0000256" key="2">
    <source>
        <dbReference type="ARBA" id="ARBA00022475"/>
    </source>
</evidence>
<dbReference type="Gene3D" id="3.60.15.10">
    <property type="entry name" value="Ribonuclease Z/Hydroxyacylglutathione hydrolase-like"/>
    <property type="match status" value="1"/>
</dbReference>
<dbReference type="SMART" id="SM00849">
    <property type="entry name" value="Lactamase_B"/>
    <property type="match status" value="1"/>
</dbReference>